<dbReference type="Proteomes" id="UP000280861">
    <property type="component" value="Unassembled WGS sequence"/>
</dbReference>
<gene>
    <name evidence="3" type="ORF">PSET11_00596</name>
</gene>
<feature type="region of interest" description="Disordered" evidence="1">
    <location>
        <begin position="71"/>
        <end position="97"/>
    </location>
</feature>
<feature type="compositionally biased region" description="Basic and acidic residues" evidence="1">
    <location>
        <begin position="71"/>
        <end position="83"/>
    </location>
</feature>
<dbReference type="Gene3D" id="2.30.29.80">
    <property type="match status" value="1"/>
</dbReference>
<evidence type="ECO:0000313" key="4">
    <source>
        <dbReference type="Proteomes" id="UP000280861"/>
    </source>
</evidence>
<feature type="domain" description="DUF1508" evidence="2">
    <location>
        <begin position="11"/>
        <end position="57"/>
    </location>
</feature>
<evidence type="ECO:0000256" key="1">
    <source>
        <dbReference type="SAM" id="MobiDB-lite"/>
    </source>
</evidence>
<dbReference type="RefSeq" id="WP_124090598.1">
    <property type="nucleotide sequence ID" value="NZ_CBCRYA010000012.1"/>
</dbReference>
<organism evidence="3 4">
    <name type="scientific">Arthrobacter ulcerisalmonis</name>
    <dbReference type="NCBI Taxonomy" id="2483813"/>
    <lineage>
        <taxon>Bacteria</taxon>
        <taxon>Bacillati</taxon>
        <taxon>Actinomycetota</taxon>
        <taxon>Actinomycetes</taxon>
        <taxon>Micrococcales</taxon>
        <taxon>Micrococcaceae</taxon>
        <taxon>Arthrobacter</taxon>
    </lineage>
</organism>
<keyword evidence="4" id="KW-1185">Reference proteome</keyword>
<accession>A0A3P5WML6</accession>
<evidence type="ECO:0000259" key="2">
    <source>
        <dbReference type="Pfam" id="PF07411"/>
    </source>
</evidence>
<dbReference type="AlphaFoldDB" id="A0A3P5WML6"/>
<dbReference type="EMBL" id="UXAU01000011">
    <property type="protein sequence ID" value="VDC20841.1"/>
    <property type="molecule type" value="Genomic_DNA"/>
</dbReference>
<sequence length="97" mass="10087">MAGYFELVDAADGGYRVRMMDAAGNLVAISITFPTKRAAAAGVALAREVAGTGHIRDRSSDGAGSVIREPVRPVRSPKDEAALKHKNPTAARRAAVG</sequence>
<dbReference type="Pfam" id="PF07411">
    <property type="entry name" value="DUF1508"/>
    <property type="match status" value="1"/>
</dbReference>
<dbReference type="InterPro" id="IPR010879">
    <property type="entry name" value="DUF1508"/>
</dbReference>
<dbReference type="InterPro" id="IPR036913">
    <property type="entry name" value="YegP-like_sf"/>
</dbReference>
<evidence type="ECO:0000313" key="3">
    <source>
        <dbReference type="EMBL" id="VDC20841.1"/>
    </source>
</evidence>
<dbReference type="SUPFAM" id="SSF160113">
    <property type="entry name" value="YegP-like"/>
    <property type="match status" value="1"/>
</dbReference>
<protein>
    <recommendedName>
        <fullName evidence="2">DUF1508 domain-containing protein</fullName>
    </recommendedName>
</protein>
<reference evidence="3 4" key="1">
    <citation type="submission" date="2018-11" db="EMBL/GenBank/DDBJ databases">
        <authorList>
            <person name="Criscuolo A."/>
        </authorList>
    </citation>
    <scope>NUCLEOTIDE SEQUENCE [LARGE SCALE GENOMIC DNA]</scope>
    <source>
        <strain evidence="3">AT11b</strain>
    </source>
</reference>
<proteinExistence type="predicted"/>
<dbReference type="OrthoDB" id="4951197at2"/>
<name>A0A3P5WML6_9MICC</name>